<evidence type="ECO:0000313" key="6">
    <source>
        <dbReference type="Proteomes" id="UP000198859"/>
    </source>
</evidence>
<sequence length="382" mass="42361">MSRSASRTVLGFVSDSVYPWNTGGKEKRHHELLTRLTRRGYDVRVYTMKWWDGPSVVVREGITYVAISPRLPLYSGTRRSVRQALVFAVCCLSLLWRRFDVLEVDSIPFLPLLPARVVATVRRVPMVTTWHEFWGRDYWVRYLGLPGHLAAWVERTAIRLPHRIIAASDGTAERLHLAGEEGAVDVHVIPNGIDRTASVEPRSARRDGTELISVGRLLENKKIDLAVEATHLSRTAGSPLTLRVIGEGPEEPALRRLVDDLGAHEAVTFSPFLEEHDDVLQAISDADLLVFPSVREGFGMVALEAMSVGTPVVTSDHPDNFARHLVEPGVNGELYSGTAESLSDAIGRALERRDELGTQALATAARFDWEALADSAALAYRF</sequence>
<reference evidence="6" key="1">
    <citation type="submission" date="2016-10" db="EMBL/GenBank/DDBJ databases">
        <authorList>
            <person name="Varghese N."/>
            <person name="Submissions S."/>
        </authorList>
    </citation>
    <scope>NUCLEOTIDE SEQUENCE [LARGE SCALE GENOMIC DNA]</scope>
    <source>
        <strain evidence="6">DSM 22127</strain>
    </source>
</reference>
<organism evidence="5 6">
    <name type="scientific">Nocardioides scoriae</name>
    <dbReference type="NCBI Taxonomy" id="642780"/>
    <lineage>
        <taxon>Bacteria</taxon>
        <taxon>Bacillati</taxon>
        <taxon>Actinomycetota</taxon>
        <taxon>Actinomycetes</taxon>
        <taxon>Propionibacteriales</taxon>
        <taxon>Nocardioidaceae</taxon>
        <taxon>Nocardioides</taxon>
    </lineage>
</organism>
<dbReference type="OrthoDB" id="9806887at2"/>
<dbReference type="AlphaFoldDB" id="A0A1H1X1A9"/>
<dbReference type="GO" id="GO:1901137">
    <property type="term" value="P:carbohydrate derivative biosynthetic process"/>
    <property type="evidence" value="ECO:0007669"/>
    <property type="project" value="UniProtKB-ARBA"/>
</dbReference>
<dbReference type="InterPro" id="IPR001296">
    <property type="entry name" value="Glyco_trans_1"/>
</dbReference>
<dbReference type="PANTHER" id="PTHR45947">
    <property type="entry name" value="SULFOQUINOVOSYL TRANSFERASE SQD2"/>
    <property type="match status" value="1"/>
</dbReference>
<feature type="domain" description="Glycosyl transferase family 1" evidence="3">
    <location>
        <begin position="205"/>
        <end position="353"/>
    </location>
</feature>
<evidence type="ECO:0000313" key="5">
    <source>
        <dbReference type="EMBL" id="SDT02861.1"/>
    </source>
</evidence>
<evidence type="ECO:0000259" key="4">
    <source>
        <dbReference type="Pfam" id="PF13439"/>
    </source>
</evidence>
<dbReference type="InterPro" id="IPR050194">
    <property type="entry name" value="Glycosyltransferase_grp1"/>
</dbReference>
<dbReference type="Pfam" id="PF00534">
    <property type="entry name" value="Glycos_transf_1"/>
    <property type="match status" value="1"/>
</dbReference>
<evidence type="ECO:0000256" key="1">
    <source>
        <dbReference type="ARBA" id="ARBA00022676"/>
    </source>
</evidence>
<dbReference type="Gene3D" id="3.40.50.2000">
    <property type="entry name" value="Glycogen Phosphorylase B"/>
    <property type="match status" value="2"/>
</dbReference>
<protein>
    <submittedName>
        <fullName evidence="5">Glycosyltransferase involved in cell wall bisynthesis</fullName>
    </submittedName>
</protein>
<dbReference type="Proteomes" id="UP000198859">
    <property type="component" value="Chromosome I"/>
</dbReference>
<accession>A0A1H1X1A9</accession>
<dbReference type="GO" id="GO:0016757">
    <property type="term" value="F:glycosyltransferase activity"/>
    <property type="evidence" value="ECO:0007669"/>
    <property type="project" value="UniProtKB-KW"/>
</dbReference>
<gene>
    <name evidence="5" type="ORF">SAMN04488570_3332</name>
</gene>
<evidence type="ECO:0000256" key="2">
    <source>
        <dbReference type="ARBA" id="ARBA00022679"/>
    </source>
</evidence>
<feature type="domain" description="Glycosyltransferase subfamily 4-like N-terminal" evidence="4">
    <location>
        <begin position="23"/>
        <end position="195"/>
    </location>
</feature>
<dbReference type="InterPro" id="IPR028098">
    <property type="entry name" value="Glyco_trans_4-like_N"/>
</dbReference>
<name>A0A1H1X1A9_9ACTN</name>
<keyword evidence="1" id="KW-0328">Glycosyltransferase</keyword>
<dbReference type="RefSeq" id="WP_091731971.1">
    <property type="nucleotide sequence ID" value="NZ_LT629757.1"/>
</dbReference>
<dbReference type="CDD" id="cd03801">
    <property type="entry name" value="GT4_PimA-like"/>
    <property type="match status" value="1"/>
</dbReference>
<dbReference type="SUPFAM" id="SSF53756">
    <property type="entry name" value="UDP-Glycosyltransferase/glycogen phosphorylase"/>
    <property type="match status" value="1"/>
</dbReference>
<proteinExistence type="predicted"/>
<dbReference type="STRING" id="642780.SAMN04488570_3332"/>
<keyword evidence="6" id="KW-1185">Reference proteome</keyword>
<dbReference type="Pfam" id="PF13439">
    <property type="entry name" value="Glyco_transf_4"/>
    <property type="match status" value="1"/>
</dbReference>
<dbReference type="EMBL" id="LT629757">
    <property type="protein sequence ID" value="SDT02861.1"/>
    <property type="molecule type" value="Genomic_DNA"/>
</dbReference>
<dbReference type="PANTHER" id="PTHR45947:SF3">
    <property type="entry name" value="SULFOQUINOVOSYL TRANSFERASE SQD2"/>
    <property type="match status" value="1"/>
</dbReference>
<evidence type="ECO:0000259" key="3">
    <source>
        <dbReference type="Pfam" id="PF00534"/>
    </source>
</evidence>
<keyword evidence="2 5" id="KW-0808">Transferase</keyword>